<protein>
    <submittedName>
        <fullName evidence="2">Uncharacterized protein</fullName>
    </submittedName>
</protein>
<accession>A0A817TI24</accession>
<dbReference type="Proteomes" id="UP000663865">
    <property type="component" value="Unassembled WGS sequence"/>
</dbReference>
<keyword evidence="1" id="KW-0472">Membrane</keyword>
<dbReference type="Proteomes" id="UP000663838">
    <property type="component" value="Unassembled WGS sequence"/>
</dbReference>
<organism evidence="2 4">
    <name type="scientific">Rotaria socialis</name>
    <dbReference type="NCBI Taxonomy" id="392032"/>
    <lineage>
        <taxon>Eukaryota</taxon>
        <taxon>Metazoa</taxon>
        <taxon>Spiralia</taxon>
        <taxon>Gnathifera</taxon>
        <taxon>Rotifera</taxon>
        <taxon>Eurotatoria</taxon>
        <taxon>Bdelloidea</taxon>
        <taxon>Philodinida</taxon>
        <taxon>Philodinidae</taxon>
        <taxon>Rotaria</taxon>
    </lineage>
</organism>
<dbReference type="EMBL" id="CAJNYV010000008">
    <property type="protein sequence ID" value="CAF3319171.1"/>
    <property type="molecule type" value="Genomic_DNA"/>
</dbReference>
<name>A0A817TI24_9BILA</name>
<dbReference type="EMBL" id="CAJOBS010001103">
    <property type="protein sequence ID" value="CAF4688383.1"/>
    <property type="molecule type" value="Genomic_DNA"/>
</dbReference>
<feature type="transmembrane region" description="Helical" evidence="1">
    <location>
        <begin position="28"/>
        <end position="54"/>
    </location>
</feature>
<proteinExistence type="predicted"/>
<dbReference type="AlphaFoldDB" id="A0A817TI24"/>
<evidence type="ECO:0000256" key="1">
    <source>
        <dbReference type="SAM" id="Phobius"/>
    </source>
</evidence>
<keyword evidence="1" id="KW-1133">Transmembrane helix</keyword>
<evidence type="ECO:0000313" key="3">
    <source>
        <dbReference type="EMBL" id="CAF4688383.1"/>
    </source>
</evidence>
<keyword evidence="1" id="KW-0812">Transmembrane</keyword>
<evidence type="ECO:0000313" key="2">
    <source>
        <dbReference type="EMBL" id="CAF3319171.1"/>
    </source>
</evidence>
<comment type="caution">
    <text evidence="2">The sequence shown here is derived from an EMBL/GenBank/DDBJ whole genome shotgun (WGS) entry which is preliminary data.</text>
</comment>
<gene>
    <name evidence="2" type="ORF">KIK155_LOCUS309</name>
    <name evidence="3" type="ORF">TOA249_LOCUS16299</name>
</gene>
<evidence type="ECO:0000313" key="4">
    <source>
        <dbReference type="Proteomes" id="UP000663865"/>
    </source>
</evidence>
<reference evidence="2" key="1">
    <citation type="submission" date="2021-02" db="EMBL/GenBank/DDBJ databases">
        <authorList>
            <person name="Nowell W R."/>
        </authorList>
    </citation>
    <scope>NUCLEOTIDE SEQUENCE</scope>
</reference>
<sequence length="254" mass="28407">MYQEAGYGANWQPEANNARRIDPNTKTYVTLGGLFAIGLVLIVIVVLSLIPLYMSHTSSSKNTNTNTNTNNNIQVSQIFVNSFSLQIRSPFDGFNSQTILLETNNRQALQAALTSMIQKDSLVNGSVVHINNTSMKSNRQIRQTSNFIKIIFDLNIISSNPCSIASCLNDFQSRVIQLLSGSNMTTSRVYCERTNSTEVYWLYFQLPQTIQPNSSLIYADLNQISSLLNQLLTIDKNQNQNQQTIESSTSNLFA</sequence>